<feature type="transmembrane region" description="Helical" evidence="10">
    <location>
        <begin position="429"/>
        <end position="447"/>
    </location>
</feature>
<keyword evidence="5" id="KW-0029">Amino-acid transport</keyword>
<evidence type="ECO:0000313" key="11">
    <source>
        <dbReference type="EMBL" id="MFA1553475.1"/>
    </source>
</evidence>
<evidence type="ECO:0000256" key="1">
    <source>
        <dbReference type="ARBA" id="ARBA00004651"/>
    </source>
</evidence>
<keyword evidence="3" id="KW-1003">Cell membrane</keyword>
<evidence type="ECO:0000256" key="5">
    <source>
        <dbReference type="ARBA" id="ARBA00022970"/>
    </source>
</evidence>
<keyword evidence="6 10" id="KW-1133">Transmembrane helix</keyword>
<feature type="transmembrane region" description="Helical" evidence="10">
    <location>
        <begin position="193"/>
        <end position="214"/>
    </location>
</feature>
<evidence type="ECO:0000256" key="9">
    <source>
        <dbReference type="SAM" id="MobiDB-lite"/>
    </source>
</evidence>
<feature type="transmembrane region" description="Helical" evidence="10">
    <location>
        <begin position="401"/>
        <end position="422"/>
    </location>
</feature>
<keyword evidence="4 10" id="KW-0812">Transmembrane</keyword>
<accession>A0ABV4QSA6</accession>
<evidence type="ECO:0000256" key="10">
    <source>
        <dbReference type="SAM" id="Phobius"/>
    </source>
</evidence>
<evidence type="ECO:0000256" key="6">
    <source>
        <dbReference type="ARBA" id="ARBA00022989"/>
    </source>
</evidence>
<comment type="similarity">
    <text evidence="8">Belongs to the binding-protein-dependent transport system permease family. LivHM subfamily.</text>
</comment>
<dbReference type="RefSeq" id="WP_371939870.1">
    <property type="nucleotide sequence ID" value="NZ_JAXCEH010000003.1"/>
</dbReference>
<feature type="transmembrane region" description="Helical" evidence="10">
    <location>
        <begin position="33"/>
        <end position="52"/>
    </location>
</feature>
<proteinExistence type="inferred from homology"/>
<evidence type="ECO:0000256" key="7">
    <source>
        <dbReference type="ARBA" id="ARBA00023136"/>
    </source>
</evidence>
<evidence type="ECO:0000256" key="2">
    <source>
        <dbReference type="ARBA" id="ARBA00022448"/>
    </source>
</evidence>
<comment type="subcellular location">
    <subcellularLocation>
        <location evidence="1">Cell membrane</location>
        <topology evidence="1">Multi-pass membrane protein</topology>
    </subcellularLocation>
</comment>
<dbReference type="InterPro" id="IPR001851">
    <property type="entry name" value="ABC_transp_permease"/>
</dbReference>
<evidence type="ECO:0000313" key="12">
    <source>
        <dbReference type="Proteomes" id="UP001569904"/>
    </source>
</evidence>
<keyword evidence="2" id="KW-0813">Transport</keyword>
<name>A0ABV4QSA6_9ACTN</name>
<dbReference type="Proteomes" id="UP001569904">
    <property type="component" value="Unassembled WGS sequence"/>
</dbReference>
<feature type="transmembrane region" description="Helical" evidence="10">
    <location>
        <begin position="375"/>
        <end position="395"/>
    </location>
</feature>
<reference evidence="11 12" key="1">
    <citation type="submission" date="2023-11" db="EMBL/GenBank/DDBJ databases">
        <title>Actinomadura monticuli sp. nov., isolated from volcanic ash.</title>
        <authorList>
            <person name="Lee S.D."/>
            <person name="Yang H."/>
            <person name="Kim I.S."/>
        </authorList>
    </citation>
    <scope>NUCLEOTIDE SEQUENCE [LARGE SCALE GENOMIC DNA]</scope>
    <source>
        <strain evidence="11 12">DSM 45346</strain>
    </source>
</reference>
<evidence type="ECO:0000256" key="4">
    <source>
        <dbReference type="ARBA" id="ARBA00022692"/>
    </source>
</evidence>
<feature type="transmembrane region" description="Helical" evidence="10">
    <location>
        <begin position="553"/>
        <end position="579"/>
    </location>
</feature>
<evidence type="ECO:0000256" key="3">
    <source>
        <dbReference type="ARBA" id="ARBA00022475"/>
    </source>
</evidence>
<organism evidence="11 12">
    <name type="scientific">Actinomadura chokoriensis</name>
    <dbReference type="NCBI Taxonomy" id="454156"/>
    <lineage>
        <taxon>Bacteria</taxon>
        <taxon>Bacillati</taxon>
        <taxon>Actinomycetota</taxon>
        <taxon>Actinomycetes</taxon>
        <taxon>Streptosporangiales</taxon>
        <taxon>Thermomonosporaceae</taxon>
        <taxon>Actinomadura</taxon>
    </lineage>
</organism>
<dbReference type="EMBL" id="JAXCEH010000003">
    <property type="protein sequence ID" value="MFA1553475.1"/>
    <property type="molecule type" value="Genomic_DNA"/>
</dbReference>
<dbReference type="PANTHER" id="PTHR11795:SF450">
    <property type="entry name" value="ABC TRANSPORTER PERMEASE PROTEIN"/>
    <property type="match status" value="1"/>
</dbReference>
<dbReference type="InterPro" id="IPR043428">
    <property type="entry name" value="LivM-like"/>
</dbReference>
<feature type="transmembrane region" description="Helical" evidence="10">
    <location>
        <begin position="522"/>
        <end position="541"/>
    </location>
</feature>
<feature type="transmembrane region" description="Helical" evidence="10">
    <location>
        <begin position="145"/>
        <end position="164"/>
    </location>
</feature>
<gene>
    <name evidence="11" type="ORF">SM436_07195</name>
</gene>
<feature type="transmembrane region" description="Helical" evidence="10">
    <location>
        <begin position="472"/>
        <end position="491"/>
    </location>
</feature>
<dbReference type="CDD" id="cd06581">
    <property type="entry name" value="TM_PBP1_LivM_like"/>
    <property type="match status" value="1"/>
</dbReference>
<feature type="transmembrane region" description="Helical" evidence="10">
    <location>
        <begin position="6"/>
        <end position="26"/>
    </location>
</feature>
<evidence type="ECO:0000256" key="8">
    <source>
        <dbReference type="ARBA" id="ARBA00037998"/>
    </source>
</evidence>
<feature type="region of interest" description="Disordered" evidence="9">
    <location>
        <begin position="633"/>
        <end position="679"/>
    </location>
</feature>
<dbReference type="PANTHER" id="PTHR11795">
    <property type="entry name" value="BRANCHED-CHAIN AMINO ACID TRANSPORT SYSTEM PERMEASE PROTEIN LIVH"/>
    <property type="match status" value="1"/>
</dbReference>
<protein>
    <submittedName>
        <fullName evidence="11">ABC transporter permease</fullName>
    </submittedName>
</protein>
<feature type="transmembrane region" description="Helical" evidence="10">
    <location>
        <begin position="591"/>
        <end position="612"/>
    </location>
</feature>
<keyword evidence="7 10" id="KW-0472">Membrane</keyword>
<comment type="caution">
    <text evidence="11">The sequence shown here is derived from an EMBL/GenBank/DDBJ whole genome shotgun (WGS) entry which is preliminary data.</text>
</comment>
<dbReference type="Pfam" id="PF02653">
    <property type="entry name" value="BPD_transp_2"/>
    <property type="match status" value="2"/>
</dbReference>
<dbReference type="InterPro" id="IPR052157">
    <property type="entry name" value="BCAA_transport_permease"/>
</dbReference>
<dbReference type="CDD" id="cd06582">
    <property type="entry name" value="TM_PBP1_LivH_like"/>
    <property type="match status" value="1"/>
</dbReference>
<feature type="transmembrane region" description="Helical" evidence="10">
    <location>
        <begin position="267"/>
        <end position="289"/>
    </location>
</feature>
<feature type="transmembrane region" description="Helical" evidence="10">
    <location>
        <begin position="58"/>
        <end position="84"/>
    </location>
</feature>
<sequence length="679" mass="69950">MSVLQYVLAGLALGAIYAIASASLVVTYVSSGVFNFAFGATAFAVARFYYFLHTENGWPIAAAAAVSLGVFAPLLGALLYWLLFRHLRLRPPLIKIVATIGVSVALPPAVDLIFGKLTNTTAPGLAPVPLRVFHPFGATVTMDQVVNYLGLAIVLIVGVAVLRFTDVGLRIRALVDSAALSGLSGVSASRVSLGVWAATTALAGLAGILVAPTAGLSTDGMTFLMAAAFAAVVAARLTSLPVAVLAALAMGVVTTVTQRYLDPESALSAQVVPSIPFGFMLLFLLCYALRGRAADRPAGGALDRAIRVEDGGAGGAGARPGPRSPSTVAAAAGVVAVAALPLVLDEYWGGLAVTGLALSLVLLSYTLATGEGGMIWLCQITFAGLGALVSAELAASHGWPPLAAVLLGALPVVALGLIIGLLTIRLGDLYVALVTLTFGLLVQTLVFTRDRFNNYGQGVPMPRPGFAEDNRAFAYLTLAAFVLLALFLTNFRRSTGGLAMSAVRWSEDGSRTLGLSIVRTKLLVSAMATYIAAVGGGFLAMNVQAALLDSYNVFGGLVWLAVLVTVGARSPAAALVAGLSFHLLPGVFQTYLPTGWAEVPVLLFGFGAIMVAKDPDGILAMHARQLRSVLDRGARRNAVQPRPEPADGPAPAGESRPADDPAGGRAASPETELTGGERA</sequence>
<keyword evidence="12" id="KW-1185">Reference proteome</keyword>
<feature type="transmembrane region" description="Helical" evidence="10">
    <location>
        <begin position="350"/>
        <end position="368"/>
    </location>
</feature>